<comment type="caution">
    <text evidence="2">The sequence shown here is derived from an EMBL/GenBank/DDBJ whole genome shotgun (WGS) entry which is preliminary data.</text>
</comment>
<protein>
    <submittedName>
        <fullName evidence="2">Thioredoxin</fullName>
    </submittedName>
</protein>
<dbReference type="InterPro" id="IPR036249">
    <property type="entry name" value="Thioredoxin-like_sf"/>
</dbReference>
<gene>
    <name evidence="2" type="ORF">ATK36_3723</name>
</gene>
<dbReference type="CDD" id="cd02947">
    <property type="entry name" value="TRX_family"/>
    <property type="match status" value="1"/>
</dbReference>
<evidence type="ECO:0000313" key="3">
    <source>
        <dbReference type="Proteomes" id="UP000243542"/>
    </source>
</evidence>
<dbReference type="Proteomes" id="UP000243542">
    <property type="component" value="Unassembled WGS sequence"/>
</dbReference>
<keyword evidence="3" id="KW-1185">Reference proteome</keyword>
<dbReference type="PROSITE" id="PS51352">
    <property type="entry name" value="THIOREDOXIN_2"/>
    <property type="match status" value="1"/>
</dbReference>
<reference evidence="2 3" key="1">
    <citation type="submission" date="2017-10" db="EMBL/GenBank/DDBJ databases">
        <title>Sequencing the genomes of 1000 actinobacteria strains.</title>
        <authorList>
            <person name="Klenk H.-P."/>
        </authorList>
    </citation>
    <scope>NUCLEOTIDE SEQUENCE [LARGE SCALE GENOMIC DNA]</scope>
    <source>
        <strain evidence="2 3">DSM 46092</strain>
    </source>
</reference>
<dbReference type="Gene3D" id="3.40.30.10">
    <property type="entry name" value="Glutaredoxin"/>
    <property type="match status" value="1"/>
</dbReference>
<dbReference type="EMBL" id="PDJK01000002">
    <property type="protein sequence ID" value="PFG48623.1"/>
    <property type="molecule type" value="Genomic_DNA"/>
</dbReference>
<organism evidence="2 3">
    <name type="scientific">Amycolatopsis sulphurea</name>
    <dbReference type="NCBI Taxonomy" id="76022"/>
    <lineage>
        <taxon>Bacteria</taxon>
        <taxon>Bacillati</taxon>
        <taxon>Actinomycetota</taxon>
        <taxon>Actinomycetes</taxon>
        <taxon>Pseudonocardiales</taxon>
        <taxon>Pseudonocardiaceae</taxon>
        <taxon>Amycolatopsis</taxon>
    </lineage>
</organism>
<name>A0A2A9FCF2_9PSEU</name>
<sequence>MTGAWVLLGTLAVAAPAGFLLKARNGRIRQARPAPVSTEAPAARLPAPVAEVLDPASAVTLVQISTTFCAPCRHTRVILSALADKTPGLTHVDLDVTNQPEVAQALSVLRTPTTLALAPDGRELLRVGGLPKAAELLEALRPHLAATA</sequence>
<dbReference type="AlphaFoldDB" id="A0A2A9FCF2"/>
<evidence type="ECO:0000313" key="2">
    <source>
        <dbReference type="EMBL" id="PFG48623.1"/>
    </source>
</evidence>
<feature type="domain" description="Thioredoxin" evidence="1">
    <location>
        <begin position="34"/>
        <end position="145"/>
    </location>
</feature>
<dbReference type="Pfam" id="PF00085">
    <property type="entry name" value="Thioredoxin"/>
    <property type="match status" value="1"/>
</dbReference>
<dbReference type="RefSeq" id="WP_098512673.1">
    <property type="nucleotide sequence ID" value="NZ_JBIAKZ010000009.1"/>
</dbReference>
<dbReference type="SUPFAM" id="SSF52833">
    <property type="entry name" value="Thioredoxin-like"/>
    <property type="match status" value="1"/>
</dbReference>
<accession>A0A2A9FCF2</accession>
<dbReference type="InterPro" id="IPR013766">
    <property type="entry name" value="Thioredoxin_domain"/>
</dbReference>
<evidence type="ECO:0000259" key="1">
    <source>
        <dbReference type="PROSITE" id="PS51352"/>
    </source>
</evidence>
<proteinExistence type="predicted"/>